<keyword evidence="2" id="KW-1185">Reference proteome</keyword>
<dbReference type="Proteomes" id="UP001049518">
    <property type="component" value="Chromosome"/>
</dbReference>
<gene>
    <name evidence="1" type="ORF">AGRA3207_001916</name>
</gene>
<dbReference type="SUPFAM" id="SSF102198">
    <property type="entry name" value="Putative cyclase"/>
    <property type="match status" value="2"/>
</dbReference>
<evidence type="ECO:0000313" key="1">
    <source>
        <dbReference type="EMBL" id="QXJ21095.1"/>
    </source>
</evidence>
<accession>A0ABX8QQM5</accession>
<protein>
    <submittedName>
        <fullName evidence="1">Cyclase family protein</fullName>
    </submittedName>
</protein>
<evidence type="ECO:0000313" key="2">
    <source>
        <dbReference type="Proteomes" id="UP001049518"/>
    </source>
</evidence>
<dbReference type="RefSeq" id="WP_231334225.1">
    <property type="nucleotide sequence ID" value="NZ_CP059572.1"/>
</dbReference>
<dbReference type="InterPro" id="IPR037175">
    <property type="entry name" value="KFase_sf"/>
</dbReference>
<dbReference type="Gene3D" id="3.50.30.50">
    <property type="entry name" value="Putative cyclase"/>
    <property type="match status" value="2"/>
</dbReference>
<organism evidence="1 2">
    <name type="scientific">Actinomadura graeca</name>
    <dbReference type="NCBI Taxonomy" id="2750812"/>
    <lineage>
        <taxon>Bacteria</taxon>
        <taxon>Bacillati</taxon>
        <taxon>Actinomycetota</taxon>
        <taxon>Actinomycetes</taxon>
        <taxon>Streptosporangiales</taxon>
        <taxon>Thermomonosporaceae</taxon>
        <taxon>Actinomadura</taxon>
    </lineage>
</organism>
<dbReference type="EMBL" id="CP059572">
    <property type="protein sequence ID" value="QXJ21095.1"/>
    <property type="molecule type" value="Genomic_DNA"/>
</dbReference>
<proteinExistence type="predicted"/>
<dbReference type="InterPro" id="IPR007325">
    <property type="entry name" value="KFase/CYL"/>
</dbReference>
<name>A0ABX8QQM5_9ACTN</name>
<dbReference type="Pfam" id="PF04199">
    <property type="entry name" value="Cyclase"/>
    <property type="match status" value="2"/>
</dbReference>
<reference evidence="1" key="1">
    <citation type="submission" date="2020-07" db="EMBL/GenBank/DDBJ databases">
        <authorList>
            <person name="Tarantini F.S."/>
            <person name="Hong K.W."/>
            <person name="Chan K.G."/>
        </authorList>
    </citation>
    <scope>NUCLEOTIDE SEQUENCE</scope>
    <source>
        <strain evidence="1">32-07</strain>
    </source>
</reference>
<dbReference type="PANTHER" id="PTHR43564">
    <property type="entry name" value="KYNURENINE FORMAMIDASE-LIKE PROTEIN"/>
    <property type="match status" value="1"/>
</dbReference>
<sequence>MTEFYDLSSTIRNEPMERAPVHIVTSDYRATLRELSRSLGMPVSELPLDGLFAADECATLSSHFGTHLDAPTHYGDVIEGVPAESVDEMALEPLLTHGVKVDFSDRGVSLITEEDLAGALRRMDYDLRAGDLVITHVGMGDRYDDDPGIALLGAGMSGAAVEWLLDRGVGITATDSMTADMPIPWMEERFRAGDRDAYFPVHTVGGRRRYVHVEKARGLERLPVAIGFGVSALPIKLEGASGAWTRFCGLRALPAALERAVIVDLSQPIRNVSMEPQVSVIESHGRERRRRQWAKHLGVPVGEVAARGSWDLVTASTRAGTHIEAPLRFGPSCAGQDARPIDEVPLDWCFGPGVLLDVRGGAGEAGIDEAEIDRALERIGHRLSPGEIVILRTGAGERFDGDPGFAAAGRGLTRGGLLSLLRRGVTMVGTDAELLDRPLPAMAADLRRGEHESFFPVHRLARQIEHCQLLKLGNLGALGDPTGFFVWAPPIKLEHAGSGWARAIALIPRQGAGSGWRSR</sequence>
<dbReference type="PANTHER" id="PTHR43564:SF2">
    <property type="entry name" value="BLR6059 PROTEIN"/>
    <property type="match status" value="1"/>
</dbReference>